<dbReference type="EMBL" id="DS985217">
    <property type="protein sequence ID" value="EEY17686.1"/>
    <property type="molecule type" value="Genomic_DNA"/>
</dbReference>
<dbReference type="PANTHER" id="PTHR44157:SF1">
    <property type="entry name" value="DNAJ HOMOLOG SUBFAMILY C MEMBER 11"/>
    <property type="match status" value="1"/>
</dbReference>
<dbReference type="GO" id="GO:0042407">
    <property type="term" value="P:cristae formation"/>
    <property type="evidence" value="ECO:0007669"/>
    <property type="project" value="TreeGrafter"/>
</dbReference>
<evidence type="ECO:0000259" key="3">
    <source>
        <dbReference type="PROSITE" id="PS50076"/>
    </source>
</evidence>
<dbReference type="Proteomes" id="UP000008698">
    <property type="component" value="Unassembled WGS sequence"/>
</dbReference>
<proteinExistence type="predicted"/>
<reference evidence="5" key="1">
    <citation type="journal article" date="2011" name="PLoS Pathog.">
        <title>Comparative genomics yields insights into niche adaptation of plant vascular wilt pathogens.</title>
        <authorList>
            <person name="Klosterman S.J."/>
            <person name="Subbarao K.V."/>
            <person name="Kang S."/>
            <person name="Veronese P."/>
            <person name="Gold S.E."/>
            <person name="Thomma B.P.H.J."/>
            <person name="Chen Z."/>
            <person name="Henrissat B."/>
            <person name="Lee Y.-H."/>
            <person name="Park J."/>
            <person name="Garcia-Pedrajas M.D."/>
            <person name="Barbara D.J."/>
            <person name="Anchieta A."/>
            <person name="de Jonge R."/>
            <person name="Santhanam P."/>
            <person name="Maruthachalam K."/>
            <person name="Atallah Z."/>
            <person name="Amyotte S.G."/>
            <person name="Paz Z."/>
            <person name="Inderbitzin P."/>
            <person name="Hayes R.J."/>
            <person name="Heiman D.I."/>
            <person name="Young S."/>
            <person name="Zeng Q."/>
            <person name="Engels R."/>
            <person name="Galagan J."/>
            <person name="Cuomo C.A."/>
            <person name="Dobinson K.F."/>
            <person name="Ma L.-J."/>
        </authorList>
    </citation>
    <scope>NUCLEOTIDE SEQUENCE [LARGE SCALE GENOMIC DNA]</scope>
    <source>
        <strain evidence="5">VaMs.102 / ATCC MYA-4576 / FGSC 10136</strain>
    </source>
</reference>
<dbReference type="Pfam" id="PF11875">
    <property type="entry name" value="DnaJ-like_C11_C"/>
    <property type="match status" value="1"/>
</dbReference>
<dbReference type="AlphaFoldDB" id="C9SH92"/>
<evidence type="ECO:0000256" key="2">
    <source>
        <dbReference type="SAM" id="MobiDB-lite"/>
    </source>
</evidence>
<dbReference type="STRING" id="526221.C9SH92"/>
<dbReference type="GeneID" id="9532535"/>
<dbReference type="InterPro" id="IPR052243">
    <property type="entry name" value="Mito_inner_membrane_organizer"/>
</dbReference>
<keyword evidence="5" id="KW-1185">Reference proteome</keyword>
<feature type="region of interest" description="Disordered" evidence="2">
    <location>
        <begin position="1"/>
        <end position="33"/>
    </location>
</feature>
<dbReference type="Gene3D" id="1.10.287.110">
    <property type="entry name" value="DnaJ domain"/>
    <property type="match status" value="1"/>
</dbReference>
<dbReference type="InterPro" id="IPR001623">
    <property type="entry name" value="DnaJ_domain"/>
</dbReference>
<keyword evidence="1" id="KW-0143">Chaperone</keyword>
<sequence>MADSPNRPNYGSLSNRSTASRRSRPSMRVTSARSSVAYDDYPSYLHPHALRSVSSRFSLGDFAATRSEFDFDDDASSIFERATVASEAGDVAGDKFVGVGGLNLDLDQANGPGQMVIEHREDDDEGGPSGDYYDLLCLPQDPLLTPRRIRRAYWTLLALLLDDTYPENLSPVATAYLNEAQYAFETLIDPARRAHYDMTSRAWLITDDDFQKENSEELYEDALVHHQWLAQRRDLESSAITLRLDASALVQGARQLGNRNVFLQPLDFALSQSVTTALPHFGRFLMSLVDDRRFTSHARATGALTELTAAPNVYLPAPELTLSGSAYGLFDVVAIPTSLPDLIYPLHTPRTLSPKLPRLATGAFFPGVNLDLHQDILRRTADGGVLKSFVRFYCDPLGRRLGTCLSHEVAVGKKPLTIEVNTQSSRIASHTLSQAAAGLSYPVGNGLAYISAGSDGWRGDMIGTLSANQNRVEGGDPSVGLPLVSTPTLELGFATASVRPLTALGRYDPQLTSGGIYGLDHETDGPEDGSWSAHASLTSSTATGSLRYSRDVSGLGSSFSGTDSRIEIELASNSMFERHLAVRTLWRVGVHAKLGLEVGVGSRAFHLSLYWSRLKHRFSFPLLLSSPGTTASVGVVFWAALLPFLAMAGVQYVSAKRPASKAEVSGTNTTERIESRMARKRAEAEEVAAVLTGPVEAKQQRRREIEGLVILDAKYGVQSALEDGSGSLWSAGKVANVTVATAALIDSQGRLVIPTGVRKSGVLGFWDPAPGTAKVLQNVQYLFGTQEMPRHDSYIEAEASIQIEMAKTLTSVYKNLFKE</sequence>
<dbReference type="SUPFAM" id="SSF46565">
    <property type="entry name" value="Chaperone J-domain"/>
    <property type="match status" value="1"/>
</dbReference>
<feature type="domain" description="J" evidence="3">
    <location>
        <begin position="131"/>
        <end position="200"/>
    </location>
</feature>
<dbReference type="OrthoDB" id="666364at2759"/>
<dbReference type="InterPro" id="IPR024586">
    <property type="entry name" value="DnaJ-like_C11_C"/>
</dbReference>
<dbReference type="GO" id="GO:0005739">
    <property type="term" value="C:mitochondrion"/>
    <property type="evidence" value="ECO:0007669"/>
    <property type="project" value="GOC"/>
</dbReference>
<dbReference type="eggNOG" id="KOG0718">
    <property type="taxonomic scope" value="Eukaryota"/>
</dbReference>
<dbReference type="KEGG" id="val:VDBG_03795"/>
<dbReference type="HOGENOM" id="CLU_019611_0_0_1"/>
<evidence type="ECO:0000256" key="1">
    <source>
        <dbReference type="ARBA" id="ARBA00023186"/>
    </source>
</evidence>
<feature type="compositionally biased region" description="Polar residues" evidence="2">
    <location>
        <begin position="1"/>
        <end position="18"/>
    </location>
</feature>
<dbReference type="InterPro" id="IPR036869">
    <property type="entry name" value="J_dom_sf"/>
</dbReference>
<dbReference type="PANTHER" id="PTHR44157">
    <property type="entry name" value="DNAJ HOMOLOG SUBFAMILY C MEMBER 11"/>
    <property type="match status" value="1"/>
</dbReference>
<dbReference type="OMA" id="IWYTYHG"/>
<dbReference type="RefSeq" id="XP_003005842.1">
    <property type="nucleotide sequence ID" value="XM_003005796.1"/>
</dbReference>
<dbReference type="PROSITE" id="PS50076">
    <property type="entry name" value="DNAJ_2"/>
    <property type="match status" value="1"/>
</dbReference>
<organism evidence="5">
    <name type="scientific">Verticillium alfalfae (strain VaMs.102 / ATCC MYA-4576 / FGSC 10136)</name>
    <name type="common">Verticillium wilt of alfalfa</name>
    <name type="synonym">Verticillium albo-atrum</name>
    <dbReference type="NCBI Taxonomy" id="526221"/>
    <lineage>
        <taxon>Eukaryota</taxon>
        <taxon>Fungi</taxon>
        <taxon>Dikarya</taxon>
        <taxon>Ascomycota</taxon>
        <taxon>Pezizomycotina</taxon>
        <taxon>Sordariomycetes</taxon>
        <taxon>Hypocreomycetidae</taxon>
        <taxon>Glomerellales</taxon>
        <taxon>Plectosphaerellaceae</taxon>
        <taxon>Verticillium</taxon>
    </lineage>
</organism>
<evidence type="ECO:0000313" key="4">
    <source>
        <dbReference type="EMBL" id="EEY17686.1"/>
    </source>
</evidence>
<name>C9SH92_VERA1</name>
<gene>
    <name evidence="4" type="ORF">VDBG_03795</name>
</gene>
<evidence type="ECO:0000313" key="5">
    <source>
        <dbReference type="Proteomes" id="UP000008698"/>
    </source>
</evidence>
<protein>
    <recommendedName>
        <fullName evidence="3">J domain-containing protein</fullName>
    </recommendedName>
</protein>
<accession>C9SH92</accession>